<keyword evidence="5 9" id="KW-0798">TonB box</keyword>
<evidence type="ECO:0000256" key="1">
    <source>
        <dbReference type="ARBA" id="ARBA00004571"/>
    </source>
</evidence>
<reference evidence="14" key="1">
    <citation type="submission" date="2016-10" db="EMBL/GenBank/DDBJ databases">
        <authorList>
            <person name="Varghese N."/>
            <person name="Submissions S."/>
        </authorList>
    </citation>
    <scope>NUCLEOTIDE SEQUENCE [LARGE SCALE GENOMIC DNA]</scope>
    <source>
        <strain evidence="14">Gh-48</strain>
    </source>
</reference>
<dbReference type="InterPro" id="IPR037066">
    <property type="entry name" value="Plug_dom_sf"/>
</dbReference>
<keyword evidence="2 8" id="KW-0813">Transport</keyword>
<dbReference type="InterPro" id="IPR039426">
    <property type="entry name" value="TonB-dep_rcpt-like"/>
</dbReference>
<evidence type="ECO:0000313" key="13">
    <source>
        <dbReference type="EMBL" id="SEM61366.1"/>
    </source>
</evidence>
<dbReference type="InterPro" id="IPR036942">
    <property type="entry name" value="Beta-barrel_TonB_sf"/>
</dbReference>
<keyword evidence="10" id="KW-0732">Signal</keyword>
<evidence type="ECO:0000256" key="7">
    <source>
        <dbReference type="ARBA" id="ARBA00023237"/>
    </source>
</evidence>
<feature type="signal peptide" evidence="10">
    <location>
        <begin position="1"/>
        <end position="24"/>
    </location>
</feature>
<evidence type="ECO:0000256" key="2">
    <source>
        <dbReference type="ARBA" id="ARBA00022448"/>
    </source>
</evidence>
<dbReference type="InterPro" id="IPR023997">
    <property type="entry name" value="TonB-dep_OMP_SusC/RagA_CS"/>
</dbReference>
<dbReference type="NCBIfam" id="TIGR04057">
    <property type="entry name" value="SusC_RagA_signa"/>
    <property type="match status" value="1"/>
</dbReference>
<feature type="domain" description="TonB-dependent receptor-like beta-barrel" evidence="11">
    <location>
        <begin position="410"/>
        <end position="947"/>
    </location>
</feature>
<evidence type="ECO:0000256" key="8">
    <source>
        <dbReference type="PROSITE-ProRule" id="PRU01360"/>
    </source>
</evidence>
<dbReference type="InterPro" id="IPR012910">
    <property type="entry name" value="Plug_dom"/>
</dbReference>
<dbReference type="OrthoDB" id="9768177at2"/>
<keyword evidence="6 8" id="KW-0472">Membrane</keyword>
<dbReference type="Proteomes" id="UP000198942">
    <property type="component" value="Unassembled WGS sequence"/>
</dbReference>
<dbReference type="InterPro" id="IPR008969">
    <property type="entry name" value="CarboxyPept-like_regulatory"/>
</dbReference>
<proteinExistence type="inferred from homology"/>
<evidence type="ECO:0000256" key="9">
    <source>
        <dbReference type="RuleBase" id="RU003357"/>
    </source>
</evidence>
<dbReference type="EMBL" id="FOCL01000001">
    <property type="protein sequence ID" value="SEM61366.1"/>
    <property type="molecule type" value="Genomic_DNA"/>
</dbReference>
<accession>A0A1H7ZSX7</accession>
<name>A0A1H7ZSX7_9SPHI</name>
<evidence type="ECO:0000259" key="11">
    <source>
        <dbReference type="Pfam" id="PF00593"/>
    </source>
</evidence>
<evidence type="ECO:0000313" key="14">
    <source>
        <dbReference type="Proteomes" id="UP000198942"/>
    </source>
</evidence>
<dbReference type="SUPFAM" id="SSF49464">
    <property type="entry name" value="Carboxypeptidase regulatory domain-like"/>
    <property type="match status" value="1"/>
</dbReference>
<dbReference type="Gene3D" id="2.170.130.10">
    <property type="entry name" value="TonB-dependent receptor, plug domain"/>
    <property type="match status" value="1"/>
</dbReference>
<evidence type="ECO:0000256" key="5">
    <source>
        <dbReference type="ARBA" id="ARBA00023077"/>
    </source>
</evidence>
<dbReference type="Pfam" id="PF00593">
    <property type="entry name" value="TonB_dep_Rec_b-barrel"/>
    <property type="match status" value="1"/>
</dbReference>
<dbReference type="Pfam" id="PF13715">
    <property type="entry name" value="CarbopepD_reg_2"/>
    <property type="match status" value="1"/>
</dbReference>
<dbReference type="NCBIfam" id="TIGR04056">
    <property type="entry name" value="OMP_RagA_SusC"/>
    <property type="match status" value="1"/>
</dbReference>
<dbReference type="PROSITE" id="PS52016">
    <property type="entry name" value="TONB_DEPENDENT_REC_3"/>
    <property type="match status" value="1"/>
</dbReference>
<feature type="chain" id="PRO_5011743312" evidence="10">
    <location>
        <begin position="25"/>
        <end position="993"/>
    </location>
</feature>
<keyword evidence="4 8" id="KW-0812">Transmembrane</keyword>
<evidence type="ECO:0000256" key="10">
    <source>
        <dbReference type="SAM" id="SignalP"/>
    </source>
</evidence>
<dbReference type="InterPro" id="IPR000531">
    <property type="entry name" value="Beta-barrel_TonB"/>
</dbReference>
<keyword evidence="3 8" id="KW-1134">Transmembrane beta strand</keyword>
<evidence type="ECO:0000259" key="12">
    <source>
        <dbReference type="Pfam" id="PF07715"/>
    </source>
</evidence>
<keyword evidence="14" id="KW-1185">Reference proteome</keyword>
<evidence type="ECO:0000256" key="4">
    <source>
        <dbReference type="ARBA" id="ARBA00022692"/>
    </source>
</evidence>
<evidence type="ECO:0000256" key="3">
    <source>
        <dbReference type="ARBA" id="ARBA00022452"/>
    </source>
</evidence>
<dbReference type="STRING" id="551995.SAMN05192574_101177"/>
<dbReference type="SUPFAM" id="SSF56935">
    <property type="entry name" value="Porins"/>
    <property type="match status" value="1"/>
</dbReference>
<organism evidence="13 14">
    <name type="scientific">Mucilaginibacter gossypiicola</name>
    <dbReference type="NCBI Taxonomy" id="551995"/>
    <lineage>
        <taxon>Bacteria</taxon>
        <taxon>Pseudomonadati</taxon>
        <taxon>Bacteroidota</taxon>
        <taxon>Sphingobacteriia</taxon>
        <taxon>Sphingobacteriales</taxon>
        <taxon>Sphingobacteriaceae</taxon>
        <taxon>Mucilaginibacter</taxon>
    </lineage>
</organism>
<dbReference type="FunFam" id="2.170.130.10:FF:000008">
    <property type="entry name" value="SusC/RagA family TonB-linked outer membrane protein"/>
    <property type="match status" value="1"/>
</dbReference>
<dbReference type="Pfam" id="PF07715">
    <property type="entry name" value="Plug"/>
    <property type="match status" value="1"/>
</dbReference>
<comment type="subcellular location">
    <subcellularLocation>
        <location evidence="1 8">Cell outer membrane</location>
        <topology evidence="1 8">Multi-pass membrane protein</topology>
    </subcellularLocation>
</comment>
<gene>
    <name evidence="13" type="ORF">SAMN05192574_101177</name>
</gene>
<dbReference type="AlphaFoldDB" id="A0A1H7ZSX7"/>
<dbReference type="Gene3D" id="2.40.170.20">
    <property type="entry name" value="TonB-dependent receptor, beta-barrel domain"/>
    <property type="match status" value="1"/>
</dbReference>
<feature type="domain" description="TonB-dependent receptor plug" evidence="12">
    <location>
        <begin position="120"/>
        <end position="246"/>
    </location>
</feature>
<sequence length="993" mass="107681">MQIKHLLNVCFFAVFLFLMEPAMAQNKVITGKVTDKKDGSPLIGVSVVTAVGASGGAITTADGSYRISVPSTAKSLTFTYVGYSNLTVPINGQSQINVSMESASKALNEVVVVGYGTQRVKDATGSVASLSTKDFNKGQIATPDQLLQGRIAGVTVTPGSGEPGSGASINIRGTGSIRAGNDPLYVIDGVPVSNDSYAASSAASPIGMSSARNPLSFLNPADIENISVLKDASASAIYGSRGANGVVLITTRKGRKGQGIQFSENTSYSTAANRYKLLSASQFLQAVAATGADADAINKGANTNWQDQILRKVFSQNFNLGFGGATGGFVYRVSGSYDDQNGIIKKSGLKRGTVRINATQSLYKDVVKLDLNVLGSNVKNVYAPITNNAGFQGSLIGATIGLNPTYPVKNPDGTYYYDGSSLNPVDMLNNTWDRDNVDRVLANLGLSVKLTRNLTYRGTYGNDYSLAKRYTFYDPRIQGYTSSSTIRGKTTPAISGTGMGALQTVKLGNEITEQTLTYDKKWTDNSSLTILGGYSYQVFNNKSFNDIRYKTSQANVLVKNINDFQNPFPVFGDTSRSKLQSYYARINYSFKDRYLLTATVRTDGSSKFGKNNHYATFPALAVKWKIMNESFAPKGIFDDLSLRLNYGKTGNQEFPPYQSLPVWQYDLAGGSSQLYAANPDLKWETTTNYGAGIDFAIFNNRVTGSIDYFNKSTKDLLFLKYFAQPAPFPAIWVNLPGNVVNKGLEFGLSVAAVQGTKFTWDVNYNMTFLKNNVKGFEQLVVQTGAISGQGLSGAFSQVIQNNYPLFTFKVAQYNGLDKDGFGIYPNGIDVQTLQGSALPKFTASLTNNFTYGNWNLSVFLNAVTGFYIYDNTANAYFYRGSLLTGHNVSTDVAFTNENPLNSGQVSTRWLEKGDFVRLSNVTLGYTFQLKNSKFIKSLRAALTGQNLAIITSYKGLDPEINVNKDINSVPSRGIDYTAYPKARTYTFGLTAGF</sequence>
<protein>
    <submittedName>
        <fullName evidence="13">Iron complex outermembrane recepter protein</fullName>
    </submittedName>
</protein>
<comment type="similarity">
    <text evidence="8 9">Belongs to the TonB-dependent receptor family.</text>
</comment>
<dbReference type="GO" id="GO:0009279">
    <property type="term" value="C:cell outer membrane"/>
    <property type="evidence" value="ECO:0007669"/>
    <property type="project" value="UniProtKB-SubCell"/>
</dbReference>
<keyword evidence="7 8" id="KW-0998">Cell outer membrane</keyword>
<dbReference type="Gene3D" id="2.60.40.1120">
    <property type="entry name" value="Carboxypeptidase-like, regulatory domain"/>
    <property type="match status" value="1"/>
</dbReference>
<evidence type="ECO:0000256" key="6">
    <source>
        <dbReference type="ARBA" id="ARBA00023136"/>
    </source>
</evidence>
<dbReference type="RefSeq" id="WP_091206326.1">
    <property type="nucleotide sequence ID" value="NZ_FOCL01000001.1"/>
</dbReference>
<dbReference type="InterPro" id="IPR023996">
    <property type="entry name" value="TonB-dep_OMP_SusC/RagA"/>
</dbReference>